<dbReference type="Pfam" id="PF00999">
    <property type="entry name" value="Na_H_Exchanger"/>
    <property type="match status" value="1"/>
</dbReference>
<keyword evidence="4" id="KW-0633">Potassium transport</keyword>
<comment type="subcellular location">
    <subcellularLocation>
        <location evidence="1">Membrane</location>
        <topology evidence="1">Multi-pass membrane protein</topology>
    </subcellularLocation>
</comment>
<dbReference type="PANTHER" id="PTHR42751">
    <property type="entry name" value="SODIUM/HYDROGEN EXCHANGER FAMILY/TRKA DOMAIN PROTEIN"/>
    <property type="match status" value="1"/>
</dbReference>
<feature type="transmembrane region" description="Helical" evidence="8">
    <location>
        <begin position="210"/>
        <end position="229"/>
    </location>
</feature>
<protein>
    <submittedName>
        <fullName evidence="10">Cation:proton antiporter</fullName>
    </submittedName>
</protein>
<keyword evidence="3" id="KW-0813">Transport</keyword>
<feature type="domain" description="RCK C-terminal" evidence="9">
    <location>
        <begin position="664"/>
        <end position="748"/>
    </location>
</feature>
<evidence type="ECO:0000256" key="1">
    <source>
        <dbReference type="ARBA" id="ARBA00004141"/>
    </source>
</evidence>
<dbReference type="PANTHER" id="PTHR42751:SF3">
    <property type="entry name" value="SODIUM_GLUTAMATE SYMPORTER"/>
    <property type="match status" value="1"/>
</dbReference>
<dbReference type="InterPro" id="IPR006153">
    <property type="entry name" value="Cation/H_exchanger_TM"/>
</dbReference>
<gene>
    <name evidence="10" type="ORF">JHU38_06870</name>
</gene>
<feature type="transmembrane region" description="Helical" evidence="8">
    <location>
        <begin position="114"/>
        <end position="132"/>
    </location>
</feature>
<evidence type="ECO:0000256" key="7">
    <source>
        <dbReference type="ARBA" id="ARBA00023136"/>
    </source>
</evidence>
<comment type="similarity">
    <text evidence="2">Belongs to the monovalent cation:proton antiporter 2 (CPA2) transporter (TC 2.A.37) family.</text>
</comment>
<dbReference type="InterPro" id="IPR038770">
    <property type="entry name" value="Na+/solute_symporter_sf"/>
</dbReference>
<keyword evidence="7 8" id="KW-0472">Membrane</keyword>
<evidence type="ECO:0000259" key="9">
    <source>
        <dbReference type="PROSITE" id="PS51202"/>
    </source>
</evidence>
<evidence type="ECO:0000256" key="3">
    <source>
        <dbReference type="ARBA" id="ARBA00022448"/>
    </source>
</evidence>
<dbReference type="PROSITE" id="PS51202">
    <property type="entry name" value="RCK_C"/>
    <property type="match status" value="2"/>
</dbReference>
<feature type="transmembrane region" description="Helical" evidence="8">
    <location>
        <begin position="144"/>
        <end position="168"/>
    </location>
</feature>
<dbReference type="InterPro" id="IPR006037">
    <property type="entry name" value="RCK_C"/>
</dbReference>
<evidence type="ECO:0000313" key="10">
    <source>
        <dbReference type="EMBL" id="MBO1363495.1"/>
    </source>
</evidence>
<keyword evidence="4" id="KW-0406">Ion transport</keyword>
<evidence type="ECO:0000256" key="4">
    <source>
        <dbReference type="ARBA" id="ARBA00022538"/>
    </source>
</evidence>
<dbReference type="Gene3D" id="1.20.1530.20">
    <property type="match status" value="1"/>
</dbReference>
<dbReference type="InterPro" id="IPR036721">
    <property type="entry name" value="RCK_C_sf"/>
</dbReference>
<dbReference type="Proteomes" id="UP000664265">
    <property type="component" value="Unassembled WGS sequence"/>
</dbReference>
<dbReference type="Pfam" id="PF02080">
    <property type="entry name" value="TrkA_C"/>
    <property type="match status" value="2"/>
</dbReference>
<sequence length="751" mass="83860">MIRDLALILIVAGITTIVFKKLRQPLVLGYLVAGFLVSPHMPYTMSVVDEANIHSWAEIGVMFTLFSLGLDFSFKKILKMGASPIISTVIIIFCMMALGISVGHIFGWAKMDCIFLGGMLAMSSTTIIYKAFDDLGVRQQQFAGKVMSVLILEDVLAIIMMVMLSALATGHANGGTMLTSALKIVFFLVLWLVVGIYAIPMFLRSVRKLVNNETMLIVALGLCCAMAVFSTEVGFSEAFGAFIMGSILAETIEADRIIKLVEPVKNLFGAIFFVSVGMLVDPQVIVQYALPIFILVLTIVLGQAIFGTLAFMLAGESLRSAMKCGFSMSQIGEFSFIIASMGLSLGVIGRFLYPVVVAVSVITTFLTPYMIKLANPAYGRLERHLPGKLIHWLNSMQMSRPNTIQQNKWKRLLSQMLLNTVVYGILSAAVIAIMFTFALPIVRRLLPGWELHWYANAITGIVTIILIAPFLRAMVMKKNHSDEFKRLWLESNLNRPLLVFTIIVRFMIALAFIFYIINFLTRFTNALMICIGAVVVGLIMLSRVTKTRSIKMERQFMLNLRSRDIQAQVQGRKKPLYEGHLLDRDIHIGNFELPENSSWSGRKLADLQMRNRFGVHLSSILRGAQRINIPNGETILFPGDHLQVIGNDDQLKRFGDSIETELIPADTEIEKREMKLWQMIITSKSGFVGKTLEESGIRDVYDCMVVGVEEGQENLTMIDPMRRFEKGDIIWVVGELDSLKRLSLVNTVISS</sequence>
<keyword evidence="4" id="KW-0630">Potassium</keyword>
<evidence type="ECO:0000256" key="5">
    <source>
        <dbReference type="ARBA" id="ARBA00022692"/>
    </source>
</evidence>
<feature type="transmembrane region" description="Helical" evidence="8">
    <location>
        <begin position="180"/>
        <end position="203"/>
    </location>
</feature>
<feature type="transmembrane region" description="Helical" evidence="8">
    <location>
        <begin position="496"/>
        <end position="517"/>
    </location>
</feature>
<comment type="caution">
    <text evidence="10">The sequence shown here is derived from an EMBL/GenBank/DDBJ whole genome shotgun (WGS) entry which is preliminary data.</text>
</comment>
<evidence type="ECO:0000256" key="6">
    <source>
        <dbReference type="ARBA" id="ARBA00022989"/>
    </source>
</evidence>
<feature type="transmembrane region" description="Helical" evidence="8">
    <location>
        <begin position="453"/>
        <end position="475"/>
    </location>
</feature>
<keyword evidence="5 8" id="KW-0812">Transmembrane</keyword>
<evidence type="ECO:0000256" key="8">
    <source>
        <dbReference type="SAM" id="Phobius"/>
    </source>
</evidence>
<evidence type="ECO:0000313" key="11">
    <source>
        <dbReference type="Proteomes" id="UP000664265"/>
    </source>
</evidence>
<proteinExistence type="inferred from homology"/>
<dbReference type="SUPFAM" id="SSF116726">
    <property type="entry name" value="TrkA C-terminal domain-like"/>
    <property type="match status" value="2"/>
</dbReference>
<dbReference type="Gene3D" id="3.30.70.1450">
    <property type="entry name" value="Regulator of K+ conductance, C-terminal domain"/>
    <property type="match status" value="2"/>
</dbReference>
<name>A0ABS3M5P3_9BACT</name>
<accession>A0ABS3M5P3</accession>
<feature type="transmembrane region" description="Helical" evidence="8">
    <location>
        <begin position="85"/>
        <end position="108"/>
    </location>
</feature>
<feature type="transmembrane region" description="Helical" evidence="8">
    <location>
        <begin position="351"/>
        <end position="371"/>
    </location>
</feature>
<reference evidence="10 11" key="1">
    <citation type="submission" date="2021-01" db="EMBL/GenBank/DDBJ databases">
        <title>Prevotella A2931 sp. nov.</title>
        <authorList>
            <person name="Buhl M."/>
            <person name="Oberhettinger P."/>
        </authorList>
    </citation>
    <scope>NUCLEOTIDE SEQUENCE [LARGE SCALE GENOMIC DNA]</scope>
    <source>
        <strain evidence="10 11">A2931</strain>
    </source>
</reference>
<feature type="transmembrane region" description="Helical" evidence="8">
    <location>
        <begin position="326"/>
        <end position="345"/>
    </location>
</feature>
<evidence type="ECO:0000256" key="2">
    <source>
        <dbReference type="ARBA" id="ARBA00005551"/>
    </source>
</evidence>
<feature type="transmembrane region" description="Helical" evidence="8">
    <location>
        <begin position="523"/>
        <end position="544"/>
    </location>
</feature>
<feature type="transmembrane region" description="Helical" evidence="8">
    <location>
        <begin position="416"/>
        <end position="441"/>
    </location>
</feature>
<dbReference type="EMBL" id="JAERMS010000018">
    <property type="protein sequence ID" value="MBO1363495.1"/>
    <property type="molecule type" value="Genomic_DNA"/>
</dbReference>
<feature type="transmembrane region" description="Helical" evidence="8">
    <location>
        <begin position="292"/>
        <end position="314"/>
    </location>
</feature>
<keyword evidence="11" id="KW-1185">Reference proteome</keyword>
<feature type="domain" description="RCK C-terminal" evidence="9">
    <location>
        <begin position="576"/>
        <end position="660"/>
    </location>
</feature>
<keyword evidence="6 8" id="KW-1133">Transmembrane helix</keyword>
<feature type="transmembrane region" description="Helical" evidence="8">
    <location>
        <begin position="264"/>
        <end position="280"/>
    </location>
</feature>
<dbReference type="RefSeq" id="WP_107581057.1">
    <property type="nucleotide sequence ID" value="NZ_JAERMS010000018.1"/>
</dbReference>
<organism evidence="10 11">
    <name type="scientific">Prevotella illustrans</name>
    <dbReference type="NCBI Taxonomy" id="2800387"/>
    <lineage>
        <taxon>Bacteria</taxon>
        <taxon>Pseudomonadati</taxon>
        <taxon>Bacteroidota</taxon>
        <taxon>Bacteroidia</taxon>
        <taxon>Bacteroidales</taxon>
        <taxon>Prevotellaceae</taxon>
        <taxon>Prevotella</taxon>
    </lineage>
</organism>